<evidence type="ECO:0000313" key="2">
    <source>
        <dbReference type="EMBL" id="CAG9990456.1"/>
    </source>
</evidence>
<feature type="domain" description="Heterokaryon incompatibility" evidence="1">
    <location>
        <begin position="185"/>
        <end position="333"/>
    </location>
</feature>
<dbReference type="Pfam" id="PF06985">
    <property type="entry name" value="HET"/>
    <property type="match status" value="1"/>
</dbReference>
<dbReference type="InterPro" id="IPR010730">
    <property type="entry name" value="HET"/>
</dbReference>
<evidence type="ECO:0000259" key="1">
    <source>
        <dbReference type="Pfam" id="PF06985"/>
    </source>
</evidence>
<sequence length="659" mass="75502">MPTDQDDEKRLCAQCRPIFTGQQRLKNSSSIRDPGPVHHFSAASFEAAANSGCVICARARAALRRDELGHLLMQAGREPFSHHLLSKFREGLYILKIIIYYAVEGSAEGEDGFEQFVWETHLSSTERSFNQARKWYIDCRENHARCNISRRSFSYSPTRLLDLNYGGGDDLRLFATAEESIKEEYATLSHCWGRKSITKLTTDTLAQFQNKIESASLPQTFRDAVLVARRLGIRYLWIDSLCIIQDSLEDWQKEAALMGEVYSNSALNVMATACRHSHQSLFRSRDQAELLHFTVRTSWDTIKPETFYMLSWSFWDKHTLFAPLNRRGWVLQERILPPRALLFTYNQLMWECRERESCETYPDGLPRHFESPYNGSVKHLDIDASQAWLTHLQESNLSQEDCYEKWRQTIHMYWCTMITKDTDKLVAISGLAKRMGAALKDRYFAGLWEGDFPGNLLWYVFIAGGQSCRPRDYRAPSWSWASVEVEGGMDISHFLLRGRVVAEVEEASVTPLSNIDITGEVIDGHLRVKGTVLQADFVIHDPFVRKRRERLQICVQGDKVHGRFYPDESTTATPTSVYCLPVWIETRPLCKQGAVALILKPVEGKPRGWYSRLGLLEISPPDEDSSSGRWKKMLKCLDDPSSDDHSVYLESSPGTIMFV</sequence>
<reference evidence="3" key="1">
    <citation type="submission" date="2019-06" db="EMBL/GenBank/DDBJ databases">
        <authorList>
            <person name="Broberg M."/>
        </authorList>
    </citation>
    <scope>NUCLEOTIDE SEQUENCE [LARGE SCALE GENOMIC DNA]</scope>
</reference>
<proteinExistence type="predicted"/>
<dbReference type="OrthoDB" id="5143057at2759"/>
<dbReference type="EMBL" id="CABFNO020001473">
    <property type="protein sequence ID" value="CAG9990456.1"/>
    <property type="molecule type" value="Genomic_DNA"/>
</dbReference>
<keyword evidence="3" id="KW-1185">Reference proteome</keyword>
<organism evidence="2 3">
    <name type="scientific">Clonostachys byssicola</name>
    <dbReference type="NCBI Taxonomy" id="160290"/>
    <lineage>
        <taxon>Eukaryota</taxon>
        <taxon>Fungi</taxon>
        <taxon>Dikarya</taxon>
        <taxon>Ascomycota</taxon>
        <taxon>Pezizomycotina</taxon>
        <taxon>Sordariomycetes</taxon>
        <taxon>Hypocreomycetidae</taxon>
        <taxon>Hypocreales</taxon>
        <taxon>Bionectriaceae</taxon>
        <taxon>Clonostachys</taxon>
    </lineage>
</organism>
<name>A0A9N9UKA2_9HYPO</name>
<gene>
    <name evidence="2" type="ORF">CBYS24578_00013767</name>
</gene>
<dbReference type="AlphaFoldDB" id="A0A9N9UKA2"/>
<evidence type="ECO:0000313" key="3">
    <source>
        <dbReference type="Proteomes" id="UP000754883"/>
    </source>
</evidence>
<comment type="caution">
    <text evidence="2">The sequence shown here is derived from an EMBL/GenBank/DDBJ whole genome shotgun (WGS) entry which is preliminary data.</text>
</comment>
<reference evidence="2 3" key="2">
    <citation type="submission" date="2021-10" db="EMBL/GenBank/DDBJ databases">
        <authorList>
            <person name="Piombo E."/>
        </authorList>
    </citation>
    <scope>NUCLEOTIDE SEQUENCE [LARGE SCALE GENOMIC DNA]</scope>
</reference>
<accession>A0A9N9UKA2</accession>
<dbReference type="PANTHER" id="PTHR33112:SF10">
    <property type="entry name" value="TOL"/>
    <property type="match status" value="1"/>
</dbReference>
<protein>
    <recommendedName>
        <fullName evidence="1">Heterokaryon incompatibility domain-containing protein</fullName>
    </recommendedName>
</protein>
<dbReference type="Proteomes" id="UP000754883">
    <property type="component" value="Unassembled WGS sequence"/>
</dbReference>
<dbReference type="PANTHER" id="PTHR33112">
    <property type="entry name" value="DOMAIN PROTEIN, PUTATIVE-RELATED"/>
    <property type="match status" value="1"/>
</dbReference>